<dbReference type="Proteomes" id="UP000257109">
    <property type="component" value="Unassembled WGS sequence"/>
</dbReference>
<proteinExistence type="predicted"/>
<dbReference type="PANTHER" id="PTHR33067:SF15">
    <property type="entry name" value="RNA-DIRECTED DNA POLYMERASE"/>
    <property type="match status" value="1"/>
</dbReference>
<dbReference type="AlphaFoldDB" id="A0A371F1L3"/>
<evidence type="ECO:0000256" key="1">
    <source>
        <dbReference type="SAM" id="MobiDB-lite"/>
    </source>
</evidence>
<accession>A0A371F1L3</accession>
<dbReference type="PANTHER" id="PTHR33067">
    <property type="entry name" value="RNA-DIRECTED DNA POLYMERASE-RELATED"/>
    <property type="match status" value="1"/>
</dbReference>
<protein>
    <submittedName>
        <fullName evidence="2">Uncharacterized protein</fullName>
    </submittedName>
</protein>
<dbReference type="OrthoDB" id="1744168at2759"/>
<reference evidence="2" key="1">
    <citation type="submission" date="2018-05" db="EMBL/GenBank/DDBJ databases">
        <title>Draft genome of Mucuna pruriens seed.</title>
        <authorList>
            <person name="Nnadi N.E."/>
            <person name="Vos R."/>
            <person name="Hasami M.H."/>
            <person name="Devisetty U.K."/>
            <person name="Aguiy J.C."/>
        </authorList>
    </citation>
    <scope>NUCLEOTIDE SEQUENCE [LARGE SCALE GENOMIC DNA]</scope>
    <source>
        <strain evidence="2">JCA_2017</strain>
    </source>
</reference>
<comment type="caution">
    <text evidence="2">The sequence shown here is derived from an EMBL/GenBank/DDBJ whole genome shotgun (WGS) entry which is preliminary data.</text>
</comment>
<dbReference type="EMBL" id="QJKJ01011022">
    <property type="protein sequence ID" value="RDX72186.1"/>
    <property type="molecule type" value="Genomic_DNA"/>
</dbReference>
<feature type="compositionally biased region" description="Polar residues" evidence="1">
    <location>
        <begin position="250"/>
        <end position="272"/>
    </location>
</feature>
<organism evidence="2 3">
    <name type="scientific">Mucuna pruriens</name>
    <name type="common">Velvet bean</name>
    <name type="synonym">Dolichos pruriens</name>
    <dbReference type="NCBI Taxonomy" id="157652"/>
    <lineage>
        <taxon>Eukaryota</taxon>
        <taxon>Viridiplantae</taxon>
        <taxon>Streptophyta</taxon>
        <taxon>Embryophyta</taxon>
        <taxon>Tracheophyta</taxon>
        <taxon>Spermatophyta</taxon>
        <taxon>Magnoliopsida</taxon>
        <taxon>eudicotyledons</taxon>
        <taxon>Gunneridae</taxon>
        <taxon>Pentapetalae</taxon>
        <taxon>rosids</taxon>
        <taxon>fabids</taxon>
        <taxon>Fabales</taxon>
        <taxon>Fabaceae</taxon>
        <taxon>Papilionoideae</taxon>
        <taxon>50 kb inversion clade</taxon>
        <taxon>NPAAA clade</taxon>
        <taxon>indigoferoid/millettioid clade</taxon>
        <taxon>Phaseoleae</taxon>
        <taxon>Mucuna</taxon>
    </lineage>
</organism>
<sequence length="290" mass="32368">MKGSLEVGDFYVLDMEDETSAKGSTLILGRPFLMTTGTKIDVHVGTFSIEFGDTLVQFNIFEAMKHPTEDHSLFGIYLIDELVEEFFQLDRNSEEISNLAEDTELIGCLGSPKEKADYDEVWEVHNLSNFENDNIDLADLSQNAELIKLSDQVCKYGKLEYADKAEVQVAETKKSVTTHVATMLIAEYESAKRTRDQEGTEVISAKKTSVKASLHEQVQAEIISAKEDQTQARVESISAKQGKNLVPSRSGFSATQGAESTSKLTLTNSTQAKRSRPQQQRPRSCRHTWC</sequence>
<feature type="non-terminal residue" evidence="2">
    <location>
        <position position="1"/>
    </location>
</feature>
<evidence type="ECO:0000313" key="2">
    <source>
        <dbReference type="EMBL" id="RDX72186.1"/>
    </source>
</evidence>
<keyword evidence="3" id="KW-1185">Reference proteome</keyword>
<gene>
    <name evidence="2" type="ORF">CR513_48361</name>
</gene>
<name>A0A371F1L3_MUCPR</name>
<evidence type="ECO:0000313" key="3">
    <source>
        <dbReference type="Proteomes" id="UP000257109"/>
    </source>
</evidence>
<feature type="region of interest" description="Disordered" evidence="1">
    <location>
        <begin position="236"/>
        <end position="290"/>
    </location>
</feature>